<comment type="caution">
    <text evidence="1">The sequence shown here is derived from an EMBL/GenBank/DDBJ whole genome shotgun (WGS) entry which is preliminary data.</text>
</comment>
<dbReference type="Proteomes" id="UP000789920">
    <property type="component" value="Unassembled WGS sequence"/>
</dbReference>
<reference evidence="1" key="1">
    <citation type="submission" date="2021-06" db="EMBL/GenBank/DDBJ databases">
        <authorList>
            <person name="Kallberg Y."/>
            <person name="Tangrot J."/>
            <person name="Rosling A."/>
        </authorList>
    </citation>
    <scope>NUCLEOTIDE SEQUENCE</scope>
    <source>
        <strain evidence="1">MA461A</strain>
    </source>
</reference>
<organism evidence="1 2">
    <name type="scientific">Racocetra persica</name>
    <dbReference type="NCBI Taxonomy" id="160502"/>
    <lineage>
        <taxon>Eukaryota</taxon>
        <taxon>Fungi</taxon>
        <taxon>Fungi incertae sedis</taxon>
        <taxon>Mucoromycota</taxon>
        <taxon>Glomeromycotina</taxon>
        <taxon>Glomeromycetes</taxon>
        <taxon>Diversisporales</taxon>
        <taxon>Gigasporaceae</taxon>
        <taxon>Racocetra</taxon>
    </lineage>
</organism>
<gene>
    <name evidence="1" type="ORF">RPERSI_LOCUS11523</name>
</gene>
<name>A0ACA9PVF5_9GLOM</name>
<evidence type="ECO:0000313" key="1">
    <source>
        <dbReference type="EMBL" id="CAG8723778.1"/>
    </source>
</evidence>
<evidence type="ECO:0000313" key="2">
    <source>
        <dbReference type="Proteomes" id="UP000789920"/>
    </source>
</evidence>
<feature type="non-terminal residue" evidence="1">
    <location>
        <position position="1"/>
    </location>
</feature>
<dbReference type="EMBL" id="CAJVQC010023761">
    <property type="protein sequence ID" value="CAG8723778.1"/>
    <property type="molecule type" value="Genomic_DNA"/>
</dbReference>
<sequence>IVLLCRHELDMDLDQTERPRPYSKDIQIFGYCLQCCNMN</sequence>
<accession>A0ACA9PVF5</accession>
<keyword evidence="2" id="KW-1185">Reference proteome</keyword>
<protein>
    <submittedName>
        <fullName evidence="1">18878_t:CDS:1</fullName>
    </submittedName>
</protein>
<proteinExistence type="predicted"/>